<accession>A0A9P6G1S2</accession>
<dbReference type="PANTHER" id="PTHR23088:SF27">
    <property type="entry name" value="DEAMINATED GLUTATHIONE AMIDASE"/>
    <property type="match status" value="1"/>
</dbReference>
<dbReference type="InterPro" id="IPR036526">
    <property type="entry name" value="C-N_Hydrolase_sf"/>
</dbReference>
<keyword evidence="2" id="KW-0378">Hydrolase</keyword>
<protein>
    <submittedName>
        <fullName evidence="2">Carbon-nitrogen hydrolase</fullName>
    </submittedName>
</protein>
<evidence type="ECO:0000259" key="1">
    <source>
        <dbReference type="PROSITE" id="PS50263"/>
    </source>
</evidence>
<reference evidence="2" key="1">
    <citation type="journal article" date="2020" name="Fungal Divers.">
        <title>Resolving the Mortierellaceae phylogeny through synthesis of multi-gene phylogenetics and phylogenomics.</title>
        <authorList>
            <person name="Vandepol N."/>
            <person name="Liber J."/>
            <person name="Desiro A."/>
            <person name="Na H."/>
            <person name="Kennedy M."/>
            <person name="Barry K."/>
            <person name="Grigoriev I.V."/>
            <person name="Miller A.N."/>
            <person name="O'Donnell K."/>
            <person name="Stajich J.E."/>
            <person name="Bonito G."/>
        </authorList>
    </citation>
    <scope>NUCLEOTIDE SEQUENCE</scope>
    <source>
        <strain evidence="2">KOD1015</strain>
    </source>
</reference>
<feature type="non-terminal residue" evidence="2">
    <location>
        <position position="125"/>
    </location>
</feature>
<dbReference type="InterPro" id="IPR003010">
    <property type="entry name" value="C-N_Hydrolase"/>
</dbReference>
<dbReference type="Proteomes" id="UP000780801">
    <property type="component" value="Unassembled WGS sequence"/>
</dbReference>
<gene>
    <name evidence="2" type="primary">NIT2</name>
    <name evidence="2" type="ORF">BGW38_003277</name>
</gene>
<organism evidence="2 3">
    <name type="scientific">Lunasporangiospora selenospora</name>
    <dbReference type="NCBI Taxonomy" id="979761"/>
    <lineage>
        <taxon>Eukaryota</taxon>
        <taxon>Fungi</taxon>
        <taxon>Fungi incertae sedis</taxon>
        <taxon>Mucoromycota</taxon>
        <taxon>Mortierellomycotina</taxon>
        <taxon>Mortierellomycetes</taxon>
        <taxon>Mortierellales</taxon>
        <taxon>Mortierellaceae</taxon>
        <taxon>Lunasporangiospora</taxon>
    </lineage>
</organism>
<sequence length="125" mass="13684">MVFFPEASDFIGNPTEEALELSHPIEPPGPFLAGICSQAKELGVWCSVGIHEKSPFPDRLYNTHVVVNDEGSIVDAYRKIHLFDVDILNGPRLLESKNTLAGDRVVDPVPTPVGKVGLAICYDLR</sequence>
<dbReference type="GO" id="GO:0016787">
    <property type="term" value="F:hydrolase activity"/>
    <property type="evidence" value="ECO:0007669"/>
    <property type="project" value="UniProtKB-KW"/>
</dbReference>
<keyword evidence="3" id="KW-1185">Reference proteome</keyword>
<dbReference type="AlphaFoldDB" id="A0A9P6G1S2"/>
<dbReference type="OrthoDB" id="10250282at2759"/>
<evidence type="ECO:0000313" key="3">
    <source>
        <dbReference type="Proteomes" id="UP000780801"/>
    </source>
</evidence>
<evidence type="ECO:0000313" key="2">
    <source>
        <dbReference type="EMBL" id="KAF9585241.1"/>
    </source>
</evidence>
<dbReference type="PANTHER" id="PTHR23088">
    <property type="entry name" value="NITRILASE-RELATED"/>
    <property type="match status" value="1"/>
</dbReference>
<feature type="domain" description="CN hydrolase" evidence="1">
    <location>
        <begin position="1"/>
        <end position="125"/>
    </location>
</feature>
<dbReference type="EMBL" id="JAABOA010000223">
    <property type="protein sequence ID" value="KAF9585241.1"/>
    <property type="molecule type" value="Genomic_DNA"/>
</dbReference>
<dbReference type="PROSITE" id="PS50263">
    <property type="entry name" value="CN_HYDROLASE"/>
    <property type="match status" value="1"/>
</dbReference>
<proteinExistence type="predicted"/>
<name>A0A9P6G1S2_9FUNG</name>
<dbReference type="Pfam" id="PF00795">
    <property type="entry name" value="CN_hydrolase"/>
    <property type="match status" value="1"/>
</dbReference>
<comment type="caution">
    <text evidence="2">The sequence shown here is derived from an EMBL/GenBank/DDBJ whole genome shotgun (WGS) entry which is preliminary data.</text>
</comment>
<dbReference type="SUPFAM" id="SSF56317">
    <property type="entry name" value="Carbon-nitrogen hydrolase"/>
    <property type="match status" value="1"/>
</dbReference>
<dbReference type="Gene3D" id="3.60.110.10">
    <property type="entry name" value="Carbon-nitrogen hydrolase"/>
    <property type="match status" value="1"/>
</dbReference>